<keyword evidence="1" id="KW-0472">Membrane</keyword>
<evidence type="ECO:0000313" key="5">
    <source>
        <dbReference type="WBParaSite" id="MCU_006779-RA"/>
    </source>
</evidence>
<feature type="signal peptide" evidence="2">
    <location>
        <begin position="1"/>
        <end position="24"/>
    </location>
</feature>
<sequence>MHLCPRLLMLLLFTIIFFSQKCRCYTMEEARTEPEKFRDFVDVAGFNRWYHAGIALITLYFLLSSIVGSVNLVSHVLGRKPRRQI</sequence>
<evidence type="ECO:0000256" key="2">
    <source>
        <dbReference type="SAM" id="SignalP"/>
    </source>
</evidence>
<reference evidence="5" key="2">
    <citation type="submission" date="2019-11" db="UniProtKB">
        <authorList>
            <consortium name="WormBaseParasite"/>
        </authorList>
    </citation>
    <scope>IDENTIFICATION</scope>
</reference>
<proteinExistence type="predicted"/>
<dbReference type="Proteomes" id="UP000267029">
    <property type="component" value="Unassembled WGS sequence"/>
</dbReference>
<accession>A0A0R3U4Q6</accession>
<keyword evidence="1" id="KW-1133">Transmembrane helix</keyword>
<dbReference type="AlphaFoldDB" id="A0A0R3U4Q6"/>
<dbReference type="EMBL" id="UXSR01000219">
    <property type="protein sequence ID" value="VDD75641.1"/>
    <property type="molecule type" value="Genomic_DNA"/>
</dbReference>
<name>A0A0R3U4Q6_MESCO</name>
<keyword evidence="2" id="KW-0732">Signal</keyword>
<keyword evidence="4" id="KW-1185">Reference proteome</keyword>
<feature type="transmembrane region" description="Helical" evidence="1">
    <location>
        <begin position="48"/>
        <end position="73"/>
    </location>
</feature>
<evidence type="ECO:0000313" key="3">
    <source>
        <dbReference type="EMBL" id="VDD75641.1"/>
    </source>
</evidence>
<evidence type="ECO:0000256" key="1">
    <source>
        <dbReference type="SAM" id="Phobius"/>
    </source>
</evidence>
<feature type="chain" id="PRO_5043132252" evidence="2">
    <location>
        <begin position="25"/>
        <end position="85"/>
    </location>
</feature>
<organism evidence="3 4">
    <name type="scientific">Mesocestoides corti</name>
    <name type="common">Flatworm</name>
    <dbReference type="NCBI Taxonomy" id="53468"/>
    <lineage>
        <taxon>Eukaryota</taxon>
        <taxon>Metazoa</taxon>
        <taxon>Spiralia</taxon>
        <taxon>Lophotrochozoa</taxon>
        <taxon>Platyhelminthes</taxon>
        <taxon>Cestoda</taxon>
        <taxon>Eucestoda</taxon>
        <taxon>Cyclophyllidea</taxon>
        <taxon>Mesocestoididae</taxon>
        <taxon>Mesocestoides</taxon>
    </lineage>
</organism>
<keyword evidence="1" id="KW-0812">Transmembrane</keyword>
<evidence type="ECO:0000313" key="4">
    <source>
        <dbReference type="Proteomes" id="UP000267029"/>
    </source>
</evidence>
<dbReference type="WBParaSite" id="MCU_006779-RA">
    <property type="protein sequence ID" value="MCU_006779-RA"/>
    <property type="gene ID" value="MCU_006779"/>
</dbReference>
<protein>
    <submittedName>
        <fullName evidence="3 5">Uncharacterized protein</fullName>
    </submittedName>
</protein>
<gene>
    <name evidence="3" type="ORF">MCOS_LOCUS1644</name>
</gene>
<reference evidence="3 4" key="1">
    <citation type="submission" date="2018-10" db="EMBL/GenBank/DDBJ databases">
        <authorList>
            <consortium name="Pathogen Informatics"/>
        </authorList>
    </citation>
    <scope>NUCLEOTIDE SEQUENCE [LARGE SCALE GENOMIC DNA]</scope>
</reference>